<dbReference type="EMBL" id="MU276230">
    <property type="protein sequence ID" value="KAI0040083.1"/>
    <property type="molecule type" value="Genomic_DNA"/>
</dbReference>
<sequence length="64" mass="7365">MHDCAYAGLSMVSSWLFSNIREYPLALDRLRPSPRGHKLVRPPAERLREIKGTWKITDIKEAVS</sequence>
<keyword evidence="2" id="KW-1185">Reference proteome</keyword>
<proteinExistence type="predicted"/>
<reference evidence="1" key="2">
    <citation type="journal article" date="2022" name="New Phytol.">
        <title>Evolutionary transition to the ectomycorrhizal habit in the genomes of a hyperdiverse lineage of mushroom-forming fungi.</title>
        <authorList>
            <person name="Looney B."/>
            <person name="Miyauchi S."/>
            <person name="Morin E."/>
            <person name="Drula E."/>
            <person name="Courty P.E."/>
            <person name="Kohler A."/>
            <person name="Kuo A."/>
            <person name="LaButti K."/>
            <person name="Pangilinan J."/>
            <person name="Lipzen A."/>
            <person name="Riley R."/>
            <person name="Andreopoulos W."/>
            <person name="He G."/>
            <person name="Johnson J."/>
            <person name="Nolan M."/>
            <person name="Tritt A."/>
            <person name="Barry K.W."/>
            <person name="Grigoriev I.V."/>
            <person name="Nagy L.G."/>
            <person name="Hibbett D."/>
            <person name="Henrissat B."/>
            <person name="Matheny P.B."/>
            <person name="Labbe J."/>
            <person name="Martin F.M."/>
        </authorList>
    </citation>
    <scope>NUCLEOTIDE SEQUENCE</scope>
    <source>
        <strain evidence="1">FP105234-sp</strain>
    </source>
</reference>
<evidence type="ECO:0000313" key="1">
    <source>
        <dbReference type="EMBL" id="KAI0040083.1"/>
    </source>
</evidence>
<evidence type="ECO:0000313" key="2">
    <source>
        <dbReference type="Proteomes" id="UP000814033"/>
    </source>
</evidence>
<accession>A0ACB8R7V0</accession>
<protein>
    <submittedName>
        <fullName evidence="1">Uncharacterized protein</fullName>
    </submittedName>
</protein>
<name>A0ACB8R7V0_9AGAM</name>
<gene>
    <name evidence="1" type="ORF">FA95DRAFT_1566697</name>
</gene>
<organism evidence="1 2">
    <name type="scientific">Auriscalpium vulgare</name>
    <dbReference type="NCBI Taxonomy" id="40419"/>
    <lineage>
        <taxon>Eukaryota</taxon>
        <taxon>Fungi</taxon>
        <taxon>Dikarya</taxon>
        <taxon>Basidiomycota</taxon>
        <taxon>Agaricomycotina</taxon>
        <taxon>Agaricomycetes</taxon>
        <taxon>Russulales</taxon>
        <taxon>Auriscalpiaceae</taxon>
        <taxon>Auriscalpium</taxon>
    </lineage>
</organism>
<reference evidence="1" key="1">
    <citation type="submission" date="2021-02" db="EMBL/GenBank/DDBJ databases">
        <authorList>
            <consortium name="DOE Joint Genome Institute"/>
            <person name="Ahrendt S."/>
            <person name="Looney B.P."/>
            <person name="Miyauchi S."/>
            <person name="Morin E."/>
            <person name="Drula E."/>
            <person name="Courty P.E."/>
            <person name="Chicoki N."/>
            <person name="Fauchery L."/>
            <person name="Kohler A."/>
            <person name="Kuo A."/>
            <person name="Labutti K."/>
            <person name="Pangilinan J."/>
            <person name="Lipzen A."/>
            <person name="Riley R."/>
            <person name="Andreopoulos W."/>
            <person name="He G."/>
            <person name="Johnson J."/>
            <person name="Barry K.W."/>
            <person name="Grigoriev I.V."/>
            <person name="Nagy L."/>
            <person name="Hibbett D."/>
            <person name="Henrissat B."/>
            <person name="Matheny P.B."/>
            <person name="Labbe J."/>
            <person name="Martin F."/>
        </authorList>
    </citation>
    <scope>NUCLEOTIDE SEQUENCE</scope>
    <source>
        <strain evidence="1">FP105234-sp</strain>
    </source>
</reference>
<dbReference type="Proteomes" id="UP000814033">
    <property type="component" value="Unassembled WGS sequence"/>
</dbReference>
<comment type="caution">
    <text evidence="1">The sequence shown here is derived from an EMBL/GenBank/DDBJ whole genome shotgun (WGS) entry which is preliminary data.</text>
</comment>